<dbReference type="Pfam" id="PF00439">
    <property type="entry name" value="Bromodomain"/>
    <property type="match status" value="1"/>
</dbReference>
<sequence length="372" mass="43585">MLQKYPFLCSLMTSLLEDFVKVHGQPDAKKVTGSEKKKGRNKRKRCTDESEEEEEEPHTSSVSRSSQRRADVKPRMSPMKEEEPEDIWISDCSKTLSVTCGDKEGTLYGDKLARGEECILSEDEWFTPHEFERFSGKGNSKNWKQSIRYQNTPLQKLIKLEEEDIKQEEEEEDDSEPADLSKFQDFALPVSCGSVSGSLYKSRFAGPRSKSIRTEEHWFTPEEFVKKEITLTDGHWKKDILCQGKTLHYLVKKKILYIHSLLCYCRLCRPENQHCEYLLLRLYKEDTRCVFTDDPTTTVEKYNSMISKPMWLNRVKTKLQNKEYKIMAEFVNDIILIFNNCKIFNKDNEFGKMGERLSKLFAEDLYTVFNIQ</sequence>
<name>A0AAE0UKT3_9TELE</name>
<dbReference type="Proteomes" id="UP001274896">
    <property type="component" value="Unassembled WGS sequence"/>
</dbReference>
<dbReference type="InterPro" id="IPR043563">
    <property type="entry name" value="Sp110/Sp140/Sp140L-like"/>
</dbReference>
<dbReference type="PROSITE" id="PS50014">
    <property type="entry name" value="BROMODOMAIN_2"/>
    <property type="match status" value="1"/>
</dbReference>
<dbReference type="InterPro" id="IPR000770">
    <property type="entry name" value="SAND_dom"/>
</dbReference>
<proteinExistence type="predicted"/>
<dbReference type="PRINTS" id="PR00503">
    <property type="entry name" value="BROMODOMAIN"/>
</dbReference>
<evidence type="ECO:0000256" key="1">
    <source>
        <dbReference type="ARBA" id="ARBA00023117"/>
    </source>
</evidence>
<evidence type="ECO:0008006" key="8">
    <source>
        <dbReference type="Google" id="ProtNLM"/>
    </source>
</evidence>
<dbReference type="SMART" id="SM00297">
    <property type="entry name" value="BROMO"/>
    <property type="match status" value="1"/>
</dbReference>
<dbReference type="InterPro" id="IPR036427">
    <property type="entry name" value="Bromodomain-like_sf"/>
</dbReference>
<gene>
    <name evidence="6" type="ORF">QTP70_022943</name>
</gene>
<dbReference type="GO" id="GO:0003677">
    <property type="term" value="F:DNA binding"/>
    <property type="evidence" value="ECO:0007669"/>
    <property type="project" value="InterPro"/>
</dbReference>
<dbReference type="GO" id="GO:0005634">
    <property type="term" value="C:nucleus"/>
    <property type="evidence" value="ECO:0007669"/>
    <property type="project" value="TreeGrafter"/>
</dbReference>
<dbReference type="Gene3D" id="1.20.920.10">
    <property type="entry name" value="Bromodomain-like"/>
    <property type="match status" value="1"/>
</dbReference>
<evidence type="ECO:0000259" key="4">
    <source>
        <dbReference type="PROSITE" id="PS50014"/>
    </source>
</evidence>
<protein>
    <recommendedName>
        <fullName evidence="8">Nuclear body protein SP140-like protein</fullName>
    </recommendedName>
</protein>
<organism evidence="6 7">
    <name type="scientific">Hemibagrus guttatus</name>
    <dbReference type="NCBI Taxonomy" id="175788"/>
    <lineage>
        <taxon>Eukaryota</taxon>
        <taxon>Metazoa</taxon>
        <taxon>Chordata</taxon>
        <taxon>Craniata</taxon>
        <taxon>Vertebrata</taxon>
        <taxon>Euteleostomi</taxon>
        <taxon>Actinopterygii</taxon>
        <taxon>Neopterygii</taxon>
        <taxon>Teleostei</taxon>
        <taxon>Ostariophysi</taxon>
        <taxon>Siluriformes</taxon>
        <taxon>Bagridae</taxon>
        <taxon>Hemibagrus</taxon>
    </lineage>
</organism>
<dbReference type="EMBL" id="JAUCMX010000028">
    <property type="protein sequence ID" value="KAK3508367.1"/>
    <property type="molecule type" value="Genomic_DNA"/>
</dbReference>
<dbReference type="Pfam" id="PF01342">
    <property type="entry name" value="SAND"/>
    <property type="match status" value="2"/>
</dbReference>
<dbReference type="SUPFAM" id="SSF47370">
    <property type="entry name" value="Bromodomain"/>
    <property type="match status" value="1"/>
</dbReference>
<comment type="caution">
    <text evidence="6">The sequence shown here is derived from an EMBL/GenBank/DDBJ whole genome shotgun (WGS) entry which is preliminary data.</text>
</comment>
<evidence type="ECO:0000256" key="2">
    <source>
        <dbReference type="PROSITE-ProRule" id="PRU00035"/>
    </source>
</evidence>
<feature type="domain" description="Bromo" evidence="4">
    <location>
        <begin position="299"/>
        <end position="352"/>
    </location>
</feature>
<dbReference type="SUPFAM" id="SSF63763">
    <property type="entry name" value="SAND domain-like"/>
    <property type="match status" value="2"/>
</dbReference>
<dbReference type="InterPro" id="IPR010919">
    <property type="entry name" value="SAND-like_dom_sf"/>
</dbReference>
<feature type="domain" description="SAND" evidence="5">
    <location>
        <begin position="84"/>
        <end position="164"/>
    </location>
</feature>
<keyword evidence="1 2" id="KW-0103">Bromodomain</keyword>
<dbReference type="PANTHER" id="PTHR46386:SF1">
    <property type="entry name" value="NUCLEAR BODY PROTEIN SP140-LIKE PROTEIN"/>
    <property type="match status" value="1"/>
</dbReference>
<dbReference type="AlphaFoldDB" id="A0AAE0UKT3"/>
<accession>A0AAE0UKT3</accession>
<feature type="domain" description="SAND" evidence="5">
    <location>
        <begin position="175"/>
        <end position="257"/>
    </location>
</feature>
<evidence type="ECO:0000313" key="7">
    <source>
        <dbReference type="Proteomes" id="UP001274896"/>
    </source>
</evidence>
<keyword evidence="7" id="KW-1185">Reference proteome</keyword>
<dbReference type="InterPro" id="IPR001487">
    <property type="entry name" value="Bromodomain"/>
</dbReference>
<feature type="compositionally biased region" description="Basic and acidic residues" evidence="3">
    <location>
        <begin position="23"/>
        <end position="36"/>
    </location>
</feature>
<dbReference type="PROSITE" id="PS50864">
    <property type="entry name" value="SAND"/>
    <property type="match status" value="2"/>
</dbReference>
<dbReference type="PANTHER" id="PTHR46386">
    <property type="entry name" value="NUCLEAR BODY PROTEIN SP140"/>
    <property type="match status" value="1"/>
</dbReference>
<reference evidence="6" key="1">
    <citation type="submission" date="2023-06" db="EMBL/GenBank/DDBJ databases">
        <title>Male Hemibagrus guttatus genome.</title>
        <authorList>
            <person name="Bian C."/>
        </authorList>
    </citation>
    <scope>NUCLEOTIDE SEQUENCE</scope>
    <source>
        <strain evidence="6">Male_cb2023</strain>
        <tissue evidence="6">Muscle</tissue>
    </source>
</reference>
<dbReference type="SMART" id="SM00258">
    <property type="entry name" value="SAND"/>
    <property type="match status" value="2"/>
</dbReference>
<evidence type="ECO:0000256" key="3">
    <source>
        <dbReference type="SAM" id="MobiDB-lite"/>
    </source>
</evidence>
<dbReference type="GO" id="GO:0000981">
    <property type="term" value="F:DNA-binding transcription factor activity, RNA polymerase II-specific"/>
    <property type="evidence" value="ECO:0007669"/>
    <property type="project" value="TreeGrafter"/>
</dbReference>
<feature type="compositionally biased region" description="Basic and acidic residues" evidence="3">
    <location>
        <begin position="68"/>
        <end position="81"/>
    </location>
</feature>
<feature type="region of interest" description="Disordered" evidence="3">
    <location>
        <begin position="23"/>
        <end position="85"/>
    </location>
</feature>
<evidence type="ECO:0000313" key="6">
    <source>
        <dbReference type="EMBL" id="KAK3508367.1"/>
    </source>
</evidence>
<evidence type="ECO:0000259" key="5">
    <source>
        <dbReference type="PROSITE" id="PS50864"/>
    </source>
</evidence>
<dbReference type="Gene3D" id="3.10.390.10">
    <property type="entry name" value="SAND domain-like"/>
    <property type="match status" value="2"/>
</dbReference>